<name>A0A2T1LZR1_9CHRO</name>
<comment type="similarity">
    <text evidence="2">Belongs to the monovalent cation:proton antiporter 1 (CPA1) transporter (TC 2.A.36) family.</text>
</comment>
<feature type="transmembrane region" description="Helical" evidence="12">
    <location>
        <begin position="282"/>
        <end position="304"/>
    </location>
</feature>
<dbReference type="OrthoDB" id="154752at2"/>
<dbReference type="InterPro" id="IPR018422">
    <property type="entry name" value="Cation/H_exchanger_CPA1"/>
</dbReference>
<feature type="transmembrane region" description="Helical" evidence="12">
    <location>
        <begin position="316"/>
        <end position="339"/>
    </location>
</feature>
<evidence type="ECO:0000259" key="13">
    <source>
        <dbReference type="Pfam" id="PF00999"/>
    </source>
</evidence>
<dbReference type="GO" id="GO:0015386">
    <property type="term" value="F:potassium:proton antiporter activity"/>
    <property type="evidence" value="ECO:0007669"/>
    <property type="project" value="TreeGrafter"/>
</dbReference>
<protein>
    <submittedName>
        <fullName evidence="14">Sodium:proton antiporter</fullName>
    </submittedName>
</protein>
<evidence type="ECO:0000256" key="1">
    <source>
        <dbReference type="ARBA" id="ARBA00004651"/>
    </source>
</evidence>
<evidence type="ECO:0000256" key="8">
    <source>
        <dbReference type="ARBA" id="ARBA00023053"/>
    </source>
</evidence>
<keyword evidence="8" id="KW-0915">Sodium</keyword>
<dbReference type="EMBL" id="PXOH01000006">
    <property type="protein sequence ID" value="PSF37893.1"/>
    <property type="molecule type" value="Genomic_DNA"/>
</dbReference>
<reference evidence="14 15" key="1">
    <citation type="submission" date="2018-03" db="EMBL/GenBank/DDBJ databases">
        <title>The ancient ancestry and fast evolution of plastids.</title>
        <authorList>
            <person name="Moore K.R."/>
            <person name="Magnabosco C."/>
            <person name="Momper L."/>
            <person name="Gold D.A."/>
            <person name="Bosak T."/>
            <person name="Fournier G.P."/>
        </authorList>
    </citation>
    <scope>NUCLEOTIDE SEQUENCE [LARGE SCALE GENOMIC DNA]</scope>
    <source>
        <strain evidence="14 15">CCALA 016</strain>
    </source>
</reference>
<feature type="domain" description="Cation/H+ exchanger transmembrane" evidence="13">
    <location>
        <begin position="35"/>
        <end position="403"/>
    </location>
</feature>
<evidence type="ECO:0000256" key="6">
    <source>
        <dbReference type="ARBA" id="ARBA00022692"/>
    </source>
</evidence>
<keyword evidence="7 12" id="KW-1133">Transmembrane helix</keyword>
<feature type="transmembrane region" description="Helical" evidence="12">
    <location>
        <begin position="69"/>
        <end position="86"/>
    </location>
</feature>
<keyword evidence="5" id="KW-1003">Cell membrane</keyword>
<dbReference type="InterPro" id="IPR006153">
    <property type="entry name" value="Cation/H_exchanger_TM"/>
</dbReference>
<reference evidence="14 15" key="2">
    <citation type="submission" date="2018-03" db="EMBL/GenBank/DDBJ databases">
        <authorList>
            <person name="Keele B.F."/>
        </authorList>
    </citation>
    <scope>NUCLEOTIDE SEQUENCE [LARGE SCALE GENOMIC DNA]</scope>
    <source>
        <strain evidence="14 15">CCALA 016</strain>
    </source>
</reference>
<comment type="subcellular location">
    <subcellularLocation>
        <location evidence="1">Cell membrane</location>
        <topology evidence="1">Multi-pass membrane protein</topology>
    </subcellularLocation>
</comment>
<evidence type="ECO:0000313" key="15">
    <source>
        <dbReference type="Proteomes" id="UP000239001"/>
    </source>
</evidence>
<dbReference type="Proteomes" id="UP000239001">
    <property type="component" value="Unassembled WGS sequence"/>
</dbReference>
<organism evidence="14 15">
    <name type="scientific">Aphanothece hegewaldii CCALA 016</name>
    <dbReference type="NCBI Taxonomy" id="2107694"/>
    <lineage>
        <taxon>Bacteria</taxon>
        <taxon>Bacillati</taxon>
        <taxon>Cyanobacteriota</taxon>
        <taxon>Cyanophyceae</taxon>
        <taxon>Oscillatoriophycideae</taxon>
        <taxon>Chroococcales</taxon>
        <taxon>Aphanothecaceae</taxon>
        <taxon>Aphanothece</taxon>
    </lineage>
</organism>
<keyword evidence="15" id="KW-1185">Reference proteome</keyword>
<evidence type="ECO:0000256" key="9">
    <source>
        <dbReference type="ARBA" id="ARBA00023065"/>
    </source>
</evidence>
<evidence type="ECO:0000256" key="11">
    <source>
        <dbReference type="ARBA" id="ARBA00023201"/>
    </source>
</evidence>
<dbReference type="PANTHER" id="PTHR10110:SF195">
    <property type="entry name" value="NA(+)_H(+) ANTIPORTER NHAS2"/>
    <property type="match status" value="1"/>
</dbReference>
<keyword evidence="10 12" id="KW-0472">Membrane</keyword>
<comment type="caution">
    <text evidence="14">The sequence shown here is derived from an EMBL/GenBank/DDBJ whole genome shotgun (WGS) entry which is preliminary data.</text>
</comment>
<keyword evidence="4" id="KW-0050">Antiport</keyword>
<evidence type="ECO:0000256" key="2">
    <source>
        <dbReference type="ARBA" id="ARBA00007367"/>
    </source>
</evidence>
<dbReference type="GO" id="GO:0015385">
    <property type="term" value="F:sodium:proton antiporter activity"/>
    <property type="evidence" value="ECO:0007669"/>
    <property type="project" value="InterPro"/>
</dbReference>
<keyword evidence="3" id="KW-0813">Transport</keyword>
<proteinExistence type="inferred from homology"/>
<dbReference type="Gene3D" id="6.10.140.1330">
    <property type="match status" value="1"/>
</dbReference>
<evidence type="ECO:0000256" key="5">
    <source>
        <dbReference type="ARBA" id="ARBA00022475"/>
    </source>
</evidence>
<feature type="transmembrane region" description="Helical" evidence="12">
    <location>
        <begin position="123"/>
        <end position="147"/>
    </location>
</feature>
<dbReference type="GO" id="GO:0005886">
    <property type="term" value="C:plasma membrane"/>
    <property type="evidence" value="ECO:0007669"/>
    <property type="project" value="UniProtKB-SubCell"/>
</dbReference>
<dbReference type="PANTHER" id="PTHR10110">
    <property type="entry name" value="SODIUM/HYDROGEN EXCHANGER"/>
    <property type="match status" value="1"/>
</dbReference>
<feature type="transmembrane region" description="Helical" evidence="12">
    <location>
        <begin position="197"/>
        <end position="219"/>
    </location>
</feature>
<keyword evidence="11" id="KW-0739">Sodium transport</keyword>
<evidence type="ECO:0000256" key="12">
    <source>
        <dbReference type="SAM" id="Phobius"/>
    </source>
</evidence>
<evidence type="ECO:0000256" key="3">
    <source>
        <dbReference type="ARBA" id="ARBA00022448"/>
    </source>
</evidence>
<dbReference type="GO" id="GO:0098719">
    <property type="term" value="P:sodium ion import across plasma membrane"/>
    <property type="evidence" value="ECO:0007669"/>
    <property type="project" value="TreeGrafter"/>
</dbReference>
<gene>
    <name evidence="14" type="ORF">C7H19_07905</name>
</gene>
<sequence length="519" mass="57606">MSFLTSTTDAVIEKDLKQFLVILMIALGAASLPKIFVSLRQVPYTLLLVIVGLGLALLDVRLLHLSPGLILMVFLPPLLFEAGWNMRWSELKKEALPCGLYAIGGVLITIAGVGWALHELMDVPWMSALLVGGCLAATDSAAVLALFGELGAKKRLRTFLEGESLFNDGASVVAYGVLVELALDPKPFNLSETMLRFVLVSGIGLAVGGVIGICVTFITQRYELSWVEQSLSVVTAYGAYLLAEELGGSGVIGVVSASLIIGNLSHQPIQNKTQKRATMLEFWEFIVFFVNSILFLLLGDQIQIYKFFENLDTTLVAFFAVIVSRGISIYGFSALTNWLAKTEITWQEQTALLWTGLRGSVSIALALSLPILIIKRDEIIANSFGVVWLTLLVQGLTTKWLLDKLDLVEDRSLYQQYSELIARRDALQKILSYILGNQEKLLISPQLYESQLNFVQQQLEQLEKDIDYLREQHPQLQAFTLQQYQEKLLSIEAETYTNFVRSGLLENSLPPLMQKAFDS</sequence>
<feature type="transmembrane region" description="Helical" evidence="12">
    <location>
        <begin position="98"/>
        <end position="117"/>
    </location>
</feature>
<feature type="transmembrane region" description="Helical" evidence="12">
    <location>
        <begin position="351"/>
        <end position="373"/>
    </location>
</feature>
<dbReference type="GO" id="GO:0051453">
    <property type="term" value="P:regulation of intracellular pH"/>
    <property type="evidence" value="ECO:0007669"/>
    <property type="project" value="TreeGrafter"/>
</dbReference>
<dbReference type="RefSeq" id="WP_106456334.1">
    <property type="nucleotide sequence ID" value="NZ_PXOH01000006.1"/>
</dbReference>
<accession>A0A2T1LZR1</accession>
<feature type="transmembrane region" description="Helical" evidence="12">
    <location>
        <begin position="20"/>
        <end position="37"/>
    </location>
</feature>
<dbReference type="Pfam" id="PF00999">
    <property type="entry name" value="Na_H_Exchanger"/>
    <property type="match status" value="1"/>
</dbReference>
<feature type="transmembrane region" description="Helical" evidence="12">
    <location>
        <begin position="239"/>
        <end position="261"/>
    </location>
</feature>
<evidence type="ECO:0000256" key="10">
    <source>
        <dbReference type="ARBA" id="ARBA00023136"/>
    </source>
</evidence>
<evidence type="ECO:0000313" key="14">
    <source>
        <dbReference type="EMBL" id="PSF37893.1"/>
    </source>
</evidence>
<evidence type="ECO:0000256" key="4">
    <source>
        <dbReference type="ARBA" id="ARBA00022449"/>
    </source>
</evidence>
<evidence type="ECO:0000256" key="7">
    <source>
        <dbReference type="ARBA" id="ARBA00022989"/>
    </source>
</evidence>
<keyword evidence="9" id="KW-0406">Ion transport</keyword>
<keyword evidence="6 12" id="KW-0812">Transmembrane</keyword>
<dbReference type="AlphaFoldDB" id="A0A2T1LZR1"/>